<evidence type="ECO:0008006" key="4">
    <source>
        <dbReference type="Google" id="ProtNLM"/>
    </source>
</evidence>
<protein>
    <recommendedName>
        <fullName evidence="4">Processed acidic surface protein</fullName>
    </recommendedName>
</protein>
<dbReference type="GeneID" id="71515643"/>
<dbReference type="KEGG" id="vhl:BME96_14625"/>
<dbReference type="InterPro" id="IPR030832">
    <property type="entry name" value="Acidic_LPXTA"/>
</dbReference>
<keyword evidence="1" id="KW-0732">Signal</keyword>
<proteinExistence type="predicted"/>
<feature type="signal peptide" evidence="1">
    <location>
        <begin position="1"/>
        <end position="23"/>
    </location>
</feature>
<evidence type="ECO:0000313" key="3">
    <source>
        <dbReference type="Proteomes" id="UP000182945"/>
    </source>
</evidence>
<dbReference type="NCBIfam" id="TIGR04383">
    <property type="entry name" value="acidic_w_LPXTA"/>
    <property type="match status" value="2"/>
</dbReference>
<dbReference type="Proteomes" id="UP000182945">
    <property type="component" value="Chromosome"/>
</dbReference>
<evidence type="ECO:0000313" key="2">
    <source>
        <dbReference type="EMBL" id="APC49349.1"/>
    </source>
</evidence>
<dbReference type="EMBL" id="CP017962">
    <property type="protein sequence ID" value="APC49349.1"/>
    <property type="molecule type" value="Genomic_DNA"/>
</dbReference>
<dbReference type="RefSeq" id="WP_071649423.1">
    <property type="nucleotide sequence ID" value="NZ_CP017962.1"/>
</dbReference>
<evidence type="ECO:0000256" key="1">
    <source>
        <dbReference type="SAM" id="SignalP"/>
    </source>
</evidence>
<organism evidence="2 3">
    <name type="scientific">Virgibacillus halodenitrificans</name>
    <name type="common">Bacillus halodenitrificans</name>
    <dbReference type="NCBI Taxonomy" id="1482"/>
    <lineage>
        <taxon>Bacteria</taxon>
        <taxon>Bacillati</taxon>
        <taxon>Bacillota</taxon>
        <taxon>Bacilli</taxon>
        <taxon>Bacillales</taxon>
        <taxon>Bacillaceae</taxon>
        <taxon>Virgibacillus</taxon>
    </lineage>
</organism>
<gene>
    <name evidence="2" type="ORF">BME96_14625</name>
</gene>
<sequence>MKKWTAIIIVFLLLVASMPNLTAAKVDKQFERDMETYLKEISKKRGQTVTRDDLEYSLTLYEMVLDDFADINELKDFLGEVIKSDSSNLQELYNEFGLTHEEMVSLLQEHGELLEDYIFIDDLYESIAFYLEEKVVRDPDFDKNLETWLKEISKVRGFNVTRDHIIASLAIYEESLENFKTVERVDEFLGEVIRKDLSNLDWVYDMYDLNEKQLLQLLKENKQDINDYVFIDDLMNDLDYTVEVGLAEELAQLMEGYGLSADELKNLQDHFYSLEEELAKEETINRLLEISYRLMEFEEFDTATEITAEQAIELLSIYKELVSIFQVKIEYTLLQSGKETTLSINDLFKMEKLVNADLKISIYNLQGNFLADLIITGEMIESDTLHDAGGKLNNGLQKTEQTLHTPVKKVKSSTTSSTVKGAKLPATASDYGAKSIGGLIVVLLGILCFQRIRKGASE</sequence>
<accession>A0AAC9J4L3</accession>
<name>A0AAC9J4L3_VIRHA</name>
<reference evidence="2 3" key="1">
    <citation type="submission" date="2016-11" db="EMBL/GenBank/DDBJ databases">
        <title>Complete genome sequencing of Virgibacillus halodenitrificans PDB-F2.</title>
        <authorList>
            <person name="Sun Z."/>
            <person name="Zhou Y."/>
            <person name="Li H."/>
        </authorList>
    </citation>
    <scope>NUCLEOTIDE SEQUENCE [LARGE SCALE GENOMIC DNA]</scope>
    <source>
        <strain evidence="2 3">PDB-F2</strain>
    </source>
</reference>
<dbReference type="AlphaFoldDB" id="A0AAC9J4L3"/>
<feature type="chain" id="PRO_5042138084" description="Processed acidic surface protein" evidence="1">
    <location>
        <begin position="24"/>
        <end position="458"/>
    </location>
</feature>